<evidence type="ECO:0000256" key="5">
    <source>
        <dbReference type="ARBA" id="ARBA00022575"/>
    </source>
</evidence>
<evidence type="ECO:0000313" key="19">
    <source>
        <dbReference type="EMBL" id="EPS26409.1"/>
    </source>
</evidence>
<dbReference type="GO" id="GO:0009636">
    <property type="term" value="P:response to toxic substance"/>
    <property type="evidence" value="ECO:0007669"/>
    <property type="project" value="UniProtKB-KW"/>
</dbReference>
<gene>
    <name evidence="19" type="ORF">PDE_01345</name>
</gene>
<dbReference type="GO" id="GO:0071949">
    <property type="term" value="F:FAD binding"/>
    <property type="evidence" value="ECO:0007669"/>
    <property type="project" value="TreeGrafter"/>
</dbReference>
<keyword evidence="12" id="KW-0408">Iron</keyword>
<dbReference type="PANTHER" id="PTHR43396">
    <property type="entry name" value="FLAVOHEMOPROTEIN"/>
    <property type="match status" value="1"/>
</dbReference>
<keyword evidence="10" id="KW-0521">NADP</keyword>
<dbReference type="InterPro" id="IPR017927">
    <property type="entry name" value="FAD-bd_FR_type"/>
</dbReference>
<evidence type="ECO:0000256" key="16">
    <source>
        <dbReference type="ARBA" id="ARBA00056398"/>
    </source>
</evidence>
<dbReference type="HOGENOM" id="CLU_003827_12_0_1"/>
<keyword evidence="7" id="KW-0285">Flavoprotein</keyword>
<evidence type="ECO:0000256" key="11">
    <source>
        <dbReference type="ARBA" id="ARBA00023002"/>
    </source>
</evidence>
<dbReference type="SUPFAM" id="SSF63380">
    <property type="entry name" value="Riboflavin synthase domain-like"/>
    <property type="match status" value="1"/>
</dbReference>
<evidence type="ECO:0000256" key="1">
    <source>
        <dbReference type="ARBA" id="ARBA00001970"/>
    </source>
</evidence>
<comment type="similarity">
    <text evidence="3">In the C-terminal section; belongs to the flavoprotein pyridine nucleotide cytochrome reductase family.</text>
</comment>
<dbReference type="CDD" id="cd08922">
    <property type="entry name" value="FHb-globin"/>
    <property type="match status" value="1"/>
</dbReference>
<evidence type="ECO:0000256" key="10">
    <source>
        <dbReference type="ARBA" id="ARBA00022857"/>
    </source>
</evidence>
<dbReference type="Proteomes" id="UP000019376">
    <property type="component" value="Unassembled WGS sequence"/>
</dbReference>
<reference evidence="19 20" key="1">
    <citation type="journal article" date="2013" name="PLoS ONE">
        <title>Genomic and secretomic analyses reveal unique features of the lignocellulolytic enzyme system of Penicillium decumbens.</title>
        <authorList>
            <person name="Liu G."/>
            <person name="Zhang L."/>
            <person name="Wei X."/>
            <person name="Zou G."/>
            <person name="Qin Y."/>
            <person name="Ma L."/>
            <person name="Li J."/>
            <person name="Zheng H."/>
            <person name="Wang S."/>
            <person name="Wang C."/>
            <person name="Xun L."/>
            <person name="Zhao G.-P."/>
            <person name="Zhou Z."/>
            <person name="Qu Y."/>
        </authorList>
    </citation>
    <scope>NUCLEOTIDE SEQUENCE [LARGE SCALE GENOMIC DNA]</scope>
    <source>
        <strain evidence="20">114-2 / CGMCC 5302</strain>
    </source>
</reference>
<evidence type="ECO:0000256" key="2">
    <source>
        <dbReference type="ARBA" id="ARBA00001974"/>
    </source>
</evidence>
<dbReference type="InterPro" id="IPR000971">
    <property type="entry name" value="Globin"/>
</dbReference>
<evidence type="ECO:0000259" key="18">
    <source>
        <dbReference type="PROSITE" id="PS51384"/>
    </source>
</evidence>
<accession>S7Z8A1</accession>
<dbReference type="NCBIfam" id="NF009805">
    <property type="entry name" value="PRK13289.1"/>
    <property type="match status" value="1"/>
</dbReference>
<dbReference type="Gene3D" id="2.40.30.10">
    <property type="entry name" value="Translation factors"/>
    <property type="match status" value="1"/>
</dbReference>
<dbReference type="FunFam" id="1.10.490.10:FF:000003">
    <property type="entry name" value="Flavohemoprotein"/>
    <property type="match status" value="1"/>
</dbReference>
<dbReference type="InterPro" id="IPR012292">
    <property type="entry name" value="Globin/Proto"/>
</dbReference>
<comment type="catalytic activity">
    <reaction evidence="14">
        <text>2 nitric oxide + NADH + 2 O2 = 2 nitrate + NAD(+) + H(+)</text>
        <dbReference type="Rhea" id="RHEA:19469"/>
        <dbReference type="ChEBI" id="CHEBI:15378"/>
        <dbReference type="ChEBI" id="CHEBI:15379"/>
        <dbReference type="ChEBI" id="CHEBI:16480"/>
        <dbReference type="ChEBI" id="CHEBI:17632"/>
        <dbReference type="ChEBI" id="CHEBI:57540"/>
        <dbReference type="ChEBI" id="CHEBI:57945"/>
        <dbReference type="EC" id="1.14.12.17"/>
    </reaction>
</comment>
<keyword evidence="13" id="KW-0520">NAD</keyword>
<evidence type="ECO:0000313" key="20">
    <source>
        <dbReference type="Proteomes" id="UP000019376"/>
    </source>
</evidence>
<evidence type="ECO:0000256" key="7">
    <source>
        <dbReference type="ARBA" id="ARBA00022630"/>
    </source>
</evidence>
<dbReference type="SUPFAM" id="SSF52343">
    <property type="entry name" value="Ferredoxin reductase-like, C-terminal NADP-linked domain"/>
    <property type="match status" value="1"/>
</dbReference>
<organism evidence="19 20">
    <name type="scientific">Penicillium oxalicum (strain 114-2 / CGMCC 5302)</name>
    <name type="common">Penicillium decumbens</name>
    <dbReference type="NCBI Taxonomy" id="933388"/>
    <lineage>
        <taxon>Eukaryota</taxon>
        <taxon>Fungi</taxon>
        <taxon>Dikarya</taxon>
        <taxon>Ascomycota</taxon>
        <taxon>Pezizomycotina</taxon>
        <taxon>Eurotiomycetes</taxon>
        <taxon>Eurotiomycetidae</taxon>
        <taxon>Eurotiales</taxon>
        <taxon>Aspergillaceae</taxon>
        <taxon>Penicillium</taxon>
    </lineage>
</organism>
<keyword evidence="6" id="KW-0349">Heme</keyword>
<dbReference type="GO" id="GO:0046210">
    <property type="term" value="P:nitric oxide catabolic process"/>
    <property type="evidence" value="ECO:0007669"/>
    <property type="project" value="TreeGrafter"/>
</dbReference>
<feature type="domain" description="FAD-binding FR-type" evidence="18">
    <location>
        <begin position="153"/>
        <end position="270"/>
    </location>
</feature>
<dbReference type="PhylomeDB" id="S7Z8A1"/>
<comment type="function">
    <text evidence="16">In the presence of oxygen and NADH, it has NADH oxidase activity, which leads to the generation of superoxide and H(2)O(2). Under anaerobic conditions, it also exhibits nitric oxide reductase and FAD reductase activities. However, all these reactions are much lower than NOD activity.</text>
</comment>
<evidence type="ECO:0000256" key="6">
    <source>
        <dbReference type="ARBA" id="ARBA00022617"/>
    </source>
</evidence>
<dbReference type="InterPro" id="IPR001433">
    <property type="entry name" value="OxRdtase_FAD/NAD-bd"/>
</dbReference>
<evidence type="ECO:0000256" key="14">
    <source>
        <dbReference type="ARBA" id="ARBA00048649"/>
    </source>
</evidence>
<evidence type="ECO:0000256" key="4">
    <source>
        <dbReference type="ARBA" id="ARBA00012229"/>
    </source>
</evidence>
<dbReference type="GO" id="GO:0020037">
    <property type="term" value="F:heme binding"/>
    <property type="evidence" value="ECO:0007669"/>
    <property type="project" value="InterPro"/>
</dbReference>
<dbReference type="InterPro" id="IPR009050">
    <property type="entry name" value="Globin-like_sf"/>
</dbReference>
<dbReference type="FunFam" id="3.40.50.80:FF:000010">
    <property type="entry name" value="Flavohemoprotein"/>
    <property type="match status" value="1"/>
</dbReference>
<dbReference type="Pfam" id="PF00042">
    <property type="entry name" value="Globin"/>
    <property type="match status" value="1"/>
</dbReference>
<dbReference type="CDD" id="cd06184">
    <property type="entry name" value="flavohem_like_fad_nad_binding"/>
    <property type="match status" value="1"/>
</dbReference>
<name>S7Z8A1_PENO1</name>
<sequence length="420" mass="46387">MGSVATLNPEQIEVIKATVPVLVAHGNTITKVFYENMLQAHPELNNVFNIPNQRNGHQPRSLAGALFAYAANIDKLSALGPAVELICNKHASLCIQPEQYQIVGKFLLEAMGEVLGDAFSPEIKDAWAVAYWQLADIMIGRERQIYDQSNGWTTWREFKIVDKVQESEEITSFYLAPVDGKPLPSFQPGQYLSLRINVPELHCLQPRQYSLSDKPNQEYYRISVKKEKGLPATGTAAASHPGYVSNLLHDRYNKGDIVEVSHPCGDFFLSATAAEPSAPIVLISAGVGLTPMTSILNTLMSKPASAERKLHFIHGARSSAVRAFRDQLTALKQKHPEFQVTLFTSHPDETEKEGVDYDYRGRVDLNKLDAEKALFTDIPSTEYYVCGPDSFMTGVQAALIEKGVSSDRIKMELFGTGGVA</sequence>
<dbReference type="Gene3D" id="1.10.490.10">
    <property type="entry name" value="Globins"/>
    <property type="match status" value="1"/>
</dbReference>
<evidence type="ECO:0000256" key="8">
    <source>
        <dbReference type="ARBA" id="ARBA00022723"/>
    </source>
</evidence>
<comment type="cofactor">
    <cofactor evidence="1">
        <name>heme b</name>
        <dbReference type="ChEBI" id="CHEBI:60344"/>
    </cofactor>
</comment>
<dbReference type="Pfam" id="PF00175">
    <property type="entry name" value="NAD_binding_1"/>
    <property type="match status" value="1"/>
</dbReference>
<dbReference type="InterPro" id="IPR039261">
    <property type="entry name" value="FNR_nucleotide-bd"/>
</dbReference>
<dbReference type="OrthoDB" id="436496at2759"/>
<dbReference type="SUPFAM" id="SSF46458">
    <property type="entry name" value="Globin-like"/>
    <property type="match status" value="1"/>
</dbReference>
<dbReference type="Gene3D" id="3.40.50.80">
    <property type="entry name" value="Nucleotide-binding domain of ferredoxin-NADP reductase (FNR) module"/>
    <property type="match status" value="1"/>
</dbReference>
<dbReference type="PROSITE" id="PS01033">
    <property type="entry name" value="GLOBIN"/>
    <property type="match status" value="1"/>
</dbReference>
<comment type="catalytic activity">
    <reaction evidence="15">
        <text>2 nitric oxide + NADPH + 2 O2 = 2 nitrate + NADP(+) + H(+)</text>
        <dbReference type="Rhea" id="RHEA:19465"/>
        <dbReference type="ChEBI" id="CHEBI:15378"/>
        <dbReference type="ChEBI" id="CHEBI:15379"/>
        <dbReference type="ChEBI" id="CHEBI:16480"/>
        <dbReference type="ChEBI" id="CHEBI:17632"/>
        <dbReference type="ChEBI" id="CHEBI:57783"/>
        <dbReference type="ChEBI" id="CHEBI:58349"/>
        <dbReference type="EC" id="1.14.12.17"/>
    </reaction>
</comment>
<dbReference type="FunFam" id="2.40.30.10:FF:000034">
    <property type="entry name" value="Flavohemoprotein"/>
    <property type="match status" value="1"/>
</dbReference>
<keyword evidence="11" id="KW-0560">Oxidoreductase</keyword>
<keyword evidence="8" id="KW-0479">Metal-binding</keyword>
<protein>
    <recommendedName>
        <fullName evidence="4">nitric oxide dioxygenase</fullName>
        <ecNumber evidence="4">1.14.12.17</ecNumber>
    </recommendedName>
</protein>
<dbReference type="AlphaFoldDB" id="S7Z8A1"/>
<dbReference type="EC" id="1.14.12.17" evidence="4"/>
<dbReference type="STRING" id="933388.S7Z8A1"/>
<feature type="domain" description="Globin" evidence="17">
    <location>
        <begin position="6"/>
        <end position="143"/>
    </location>
</feature>
<evidence type="ECO:0000256" key="12">
    <source>
        <dbReference type="ARBA" id="ARBA00023004"/>
    </source>
</evidence>
<comment type="cofactor">
    <cofactor evidence="2">
        <name>FAD</name>
        <dbReference type="ChEBI" id="CHEBI:57692"/>
    </cofactor>
</comment>
<evidence type="ECO:0000256" key="9">
    <source>
        <dbReference type="ARBA" id="ARBA00022827"/>
    </source>
</evidence>
<evidence type="ECO:0000256" key="15">
    <source>
        <dbReference type="ARBA" id="ARBA00049433"/>
    </source>
</evidence>
<keyword evidence="9" id="KW-0274">FAD</keyword>
<keyword evidence="20" id="KW-1185">Reference proteome</keyword>
<evidence type="ECO:0000256" key="3">
    <source>
        <dbReference type="ARBA" id="ARBA00006401"/>
    </source>
</evidence>
<dbReference type="PROSITE" id="PS51384">
    <property type="entry name" value="FAD_FR"/>
    <property type="match status" value="1"/>
</dbReference>
<evidence type="ECO:0000256" key="13">
    <source>
        <dbReference type="ARBA" id="ARBA00023027"/>
    </source>
</evidence>
<dbReference type="eggNOG" id="KOG3378">
    <property type="taxonomic scope" value="Eukaryota"/>
</dbReference>
<dbReference type="PANTHER" id="PTHR43396:SF3">
    <property type="entry name" value="FLAVOHEMOPROTEIN"/>
    <property type="match status" value="1"/>
</dbReference>
<dbReference type="InterPro" id="IPR017938">
    <property type="entry name" value="Riboflavin_synthase-like_b-brl"/>
</dbReference>
<dbReference type="GO" id="GO:0071500">
    <property type="term" value="P:cellular response to nitrosative stress"/>
    <property type="evidence" value="ECO:0007669"/>
    <property type="project" value="TreeGrafter"/>
</dbReference>
<dbReference type="GO" id="GO:0008941">
    <property type="term" value="F:nitric oxide dioxygenase NAD(P)H activity"/>
    <property type="evidence" value="ECO:0007669"/>
    <property type="project" value="UniProtKB-EC"/>
</dbReference>
<keyword evidence="5" id="KW-0216">Detoxification</keyword>
<dbReference type="GO" id="GO:0019825">
    <property type="term" value="F:oxygen binding"/>
    <property type="evidence" value="ECO:0007669"/>
    <property type="project" value="InterPro"/>
</dbReference>
<evidence type="ECO:0000259" key="17">
    <source>
        <dbReference type="PROSITE" id="PS01033"/>
    </source>
</evidence>
<proteinExistence type="inferred from homology"/>
<dbReference type="GO" id="GO:0046872">
    <property type="term" value="F:metal ion binding"/>
    <property type="evidence" value="ECO:0007669"/>
    <property type="project" value="UniProtKB-KW"/>
</dbReference>
<dbReference type="EMBL" id="KB644409">
    <property type="protein sequence ID" value="EPS26409.1"/>
    <property type="molecule type" value="Genomic_DNA"/>
</dbReference>